<dbReference type="GO" id="GO:0010073">
    <property type="term" value="P:meristem maintenance"/>
    <property type="evidence" value="ECO:0007669"/>
    <property type="project" value="InterPro"/>
</dbReference>
<dbReference type="STRING" id="429701.A0A2G9GIP2"/>
<evidence type="ECO:0000313" key="1">
    <source>
        <dbReference type="EMBL" id="PIN05146.1"/>
    </source>
</evidence>
<reference evidence="2" key="1">
    <citation type="journal article" date="2018" name="Gigascience">
        <title>Genome assembly of the Pink Ipe (Handroanthus impetiginosus, Bignoniaceae), a highly valued, ecologically keystone Neotropical timber forest tree.</title>
        <authorList>
            <person name="Silva-Junior O.B."/>
            <person name="Grattapaglia D."/>
            <person name="Novaes E."/>
            <person name="Collevatti R.G."/>
        </authorList>
    </citation>
    <scope>NUCLEOTIDE SEQUENCE [LARGE SCALE GENOMIC DNA]</scope>
    <source>
        <strain evidence="2">cv. UFG-1</strain>
    </source>
</reference>
<protein>
    <submittedName>
        <fullName evidence="1">Uncharacterized protein</fullName>
    </submittedName>
</protein>
<dbReference type="SUPFAM" id="SSF69322">
    <property type="entry name" value="Tricorn protease domain 2"/>
    <property type="match status" value="1"/>
</dbReference>
<dbReference type="PANTHER" id="PTHR45086">
    <property type="entry name" value="WD REPEAT-CONTAINING PROTEIN PCN"/>
    <property type="match status" value="1"/>
</dbReference>
<sequence>MAFSSDSTRLLLAGHDRKIYVVDVGSAALVHIYTPRHKDEAEELPPSEPPITKMFTSMDGKWLASINYCGDVYIFNLETSRQHWFISRLDGAFVAAGGFAPQNSNILVVSTSSNQVYALDVEAKQLDDWSRRHTFSLPRRYQEFPGEVIGLSFQPSSSLSSVIVYSPRYFHIL</sequence>
<dbReference type="PANTHER" id="PTHR45086:SF1">
    <property type="entry name" value="WD REPEAT-CONTAINING PROTEIN PCN"/>
    <property type="match status" value="1"/>
</dbReference>
<dbReference type="InterPro" id="IPR044622">
    <property type="entry name" value="PCN"/>
</dbReference>
<dbReference type="GO" id="GO:0035266">
    <property type="term" value="P:meristem growth"/>
    <property type="evidence" value="ECO:0007669"/>
    <property type="project" value="InterPro"/>
</dbReference>
<name>A0A2G9GIP2_9LAMI</name>
<organism evidence="1 2">
    <name type="scientific">Handroanthus impetiginosus</name>
    <dbReference type="NCBI Taxonomy" id="429701"/>
    <lineage>
        <taxon>Eukaryota</taxon>
        <taxon>Viridiplantae</taxon>
        <taxon>Streptophyta</taxon>
        <taxon>Embryophyta</taxon>
        <taxon>Tracheophyta</taxon>
        <taxon>Spermatophyta</taxon>
        <taxon>Magnoliopsida</taxon>
        <taxon>eudicotyledons</taxon>
        <taxon>Gunneridae</taxon>
        <taxon>Pentapetalae</taxon>
        <taxon>asterids</taxon>
        <taxon>lamiids</taxon>
        <taxon>Lamiales</taxon>
        <taxon>Bignoniaceae</taxon>
        <taxon>Crescentiina</taxon>
        <taxon>Tabebuia alliance</taxon>
        <taxon>Handroanthus</taxon>
    </lineage>
</organism>
<comment type="caution">
    <text evidence="1">The sequence shown here is derived from an EMBL/GenBank/DDBJ whole genome shotgun (WGS) entry which is preliminary data.</text>
</comment>
<dbReference type="EMBL" id="NKXS01004879">
    <property type="protein sequence ID" value="PIN05146.1"/>
    <property type="molecule type" value="Genomic_DNA"/>
</dbReference>
<dbReference type="OrthoDB" id="8883818at2759"/>
<dbReference type="InterPro" id="IPR015943">
    <property type="entry name" value="WD40/YVTN_repeat-like_dom_sf"/>
</dbReference>
<evidence type="ECO:0000313" key="2">
    <source>
        <dbReference type="Proteomes" id="UP000231279"/>
    </source>
</evidence>
<dbReference type="Proteomes" id="UP000231279">
    <property type="component" value="Unassembled WGS sequence"/>
</dbReference>
<accession>A0A2G9GIP2</accession>
<gene>
    <name evidence="1" type="ORF">CDL12_22308</name>
</gene>
<proteinExistence type="predicted"/>
<keyword evidence="2" id="KW-1185">Reference proteome</keyword>
<dbReference type="AlphaFoldDB" id="A0A2G9GIP2"/>
<dbReference type="Gene3D" id="2.130.10.10">
    <property type="entry name" value="YVTN repeat-like/Quinoprotein amine dehydrogenase"/>
    <property type="match status" value="1"/>
</dbReference>